<keyword evidence="1" id="KW-0812">Transmembrane</keyword>
<evidence type="ECO:0000256" key="1">
    <source>
        <dbReference type="SAM" id="Phobius"/>
    </source>
</evidence>
<organism evidence="2 3">
    <name type="scientific">Halobacillus litoralis</name>
    <dbReference type="NCBI Taxonomy" id="45668"/>
    <lineage>
        <taxon>Bacteria</taxon>
        <taxon>Bacillati</taxon>
        <taxon>Bacillota</taxon>
        <taxon>Bacilli</taxon>
        <taxon>Bacillales</taxon>
        <taxon>Bacillaceae</taxon>
        <taxon>Halobacillus</taxon>
    </lineage>
</organism>
<evidence type="ECO:0000313" key="3">
    <source>
        <dbReference type="Proteomes" id="UP000287756"/>
    </source>
</evidence>
<dbReference type="NCBIfam" id="NF041644">
    <property type="entry name" value="CBO0543_fam"/>
    <property type="match status" value="1"/>
</dbReference>
<evidence type="ECO:0000313" key="2">
    <source>
        <dbReference type="EMBL" id="QAS52260.1"/>
    </source>
</evidence>
<accession>A0A410MC41</accession>
<feature type="transmembrane region" description="Helical" evidence="1">
    <location>
        <begin position="25"/>
        <end position="47"/>
    </location>
</feature>
<dbReference type="InterPro" id="IPR048147">
    <property type="entry name" value="CBO0543-like"/>
</dbReference>
<dbReference type="Proteomes" id="UP000287756">
    <property type="component" value="Chromosome"/>
</dbReference>
<dbReference type="AlphaFoldDB" id="A0A410MC41"/>
<name>A0A410MC41_9BACI</name>
<feature type="transmembrane region" description="Helical" evidence="1">
    <location>
        <begin position="59"/>
        <end position="82"/>
    </location>
</feature>
<protein>
    <recommendedName>
        <fullName evidence="4">VanZ-like domain-containing protein</fullName>
    </recommendedName>
</protein>
<keyword evidence="1" id="KW-0472">Membrane</keyword>
<keyword evidence="1" id="KW-1133">Transmembrane helix</keyword>
<proteinExistence type="predicted"/>
<reference evidence="2 3" key="1">
    <citation type="submission" date="2018-01" db="EMBL/GenBank/DDBJ databases">
        <title>The whole genome sequencing and assembly of Halobacillus litoralis ERB031 strain.</title>
        <authorList>
            <person name="Lee S.-J."/>
            <person name="Park M.-K."/>
            <person name="Kim J.-Y."/>
            <person name="Lee Y.-J."/>
            <person name="Yi H."/>
            <person name="Bahn Y.-S."/>
            <person name="Kim J.F."/>
            <person name="Lee D.-W."/>
        </authorList>
    </citation>
    <scope>NUCLEOTIDE SEQUENCE [LARGE SCALE GENOMIC DNA]</scope>
    <source>
        <strain evidence="2 3">ERB 031</strain>
    </source>
</reference>
<evidence type="ECO:0008006" key="4">
    <source>
        <dbReference type="Google" id="ProtNLM"/>
    </source>
</evidence>
<gene>
    <name evidence="2" type="ORF">HLI_08460</name>
</gene>
<dbReference type="KEGG" id="hli:HLI_08460"/>
<sequence length="111" mass="13132">MTTYIELWFTAQNHYIFLTRPFPTVFLIDIRLTLIVIPLFTFIALWIMKSLQGMNRFSFILLTSLLAMLLEPVSEQAGWVAFSPDWKHLYSFFGYAVFLLLIRRIHVIADR</sequence>
<dbReference type="OrthoDB" id="2930674at2"/>
<feature type="transmembrane region" description="Helical" evidence="1">
    <location>
        <begin position="88"/>
        <end position="105"/>
    </location>
</feature>
<dbReference type="RefSeq" id="WP_128524552.1">
    <property type="nucleotide sequence ID" value="NZ_CP026118.1"/>
</dbReference>
<dbReference type="EMBL" id="CP026118">
    <property type="protein sequence ID" value="QAS52260.1"/>
    <property type="molecule type" value="Genomic_DNA"/>
</dbReference>